<accession>A0A0N7L373</accession>
<name>A0A0N7L373_PLAHL</name>
<evidence type="ECO:0000313" key="2">
    <source>
        <dbReference type="Proteomes" id="UP000054928"/>
    </source>
</evidence>
<sequence>MTSSTLKHSQTSGNGVIARSRQLDFSIIDSAVDAEEKEQIDGRTIHDSLQVKYVEEKVTEQEGKHTDRPGSAEEGICSQLGVHKHGPGKWERIILDSKNDFSSYGTDVDLKGKWVNLTTISGQKRQKTSTVTKSLINSLWETDAAESSKHAPTAACRRPADKIAGIKARTVIEKNSREGVADSKLLSTSDPDQVAGSVTLKIATDKSFPELIEVDVNLDICKNVASFKKQLWSSILSDAPPDLHAQLIGLKSRVLLTDDELLTRCIAANGVEFFLVGYDLLQFYRTLNNSYVEKLHLLAKEVSLSTIHKKNPFMLADNSSITESLCKEDTNSDLHEGEIVIN</sequence>
<dbReference type="Gene3D" id="1.10.246.220">
    <property type="match status" value="1"/>
</dbReference>
<dbReference type="OMA" id="GKWERII"/>
<organism evidence="1 2">
    <name type="scientific">Plasmopara halstedii</name>
    <name type="common">Downy mildew of sunflower</name>
    <dbReference type="NCBI Taxonomy" id="4781"/>
    <lineage>
        <taxon>Eukaryota</taxon>
        <taxon>Sar</taxon>
        <taxon>Stramenopiles</taxon>
        <taxon>Oomycota</taxon>
        <taxon>Peronosporomycetes</taxon>
        <taxon>Peronosporales</taxon>
        <taxon>Peronosporaceae</taxon>
        <taxon>Plasmopara</taxon>
    </lineage>
</organism>
<protein>
    <submittedName>
        <fullName evidence="1">TELOMERIC REPEAT BINDING PROTEIN</fullName>
    </submittedName>
</protein>
<dbReference type="AlphaFoldDB" id="A0A0N7L373"/>
<proteinExistence type="predicted"/>
<dbReference type="EMBL" id="CCYD01000007">
    <property type="protein sequence ID" value="CEG35075.1"/>
    <property type="molecule type" value="Genomic_DNA"/>
</dbReference>
<evidence type="ECO:0000313" key="1">
    <source>
        <dbReference type="EMBL" id="CEG35075.1"/>
    </source>
</evidence>
<dbReference type="GeneID" id="36408899"/>
<reference evidence="2" key="1">
    <citation type="submission" date="2014-09" db="EMBL/GenBank/DDBJ databases">
        <authorList>
            <person name="Sharma Rahul"/>
            <person name="Thines Marco"/>
        </authorList>
    </citation>
    <scope>NUCLEOTIDE SEQUENCE [LARGE SCALE GENOMIC DNA]</scope>
</reference>
<dbReference type="STRING" id="4781.A0A0N7L373"/>
<keyword evidence="2" id="KW-1185">Reference proteome</keyword>
<dbReference type="OrthoDB" id="608866at2759"/>
<dbReference type="RefSeq" id="XP_024571444.1">
    <property type="nucleotide sequence ID" value="XM_024716778.1"/>
</dbReference>
<dbReference type="Proteomes" id="UP000054928">
    <property type="component" value="Unassembled WGS sequence"/>
</dbReference>